<gene>
    <name evidence="7" type="ORF">N482_01355</name>
</gene>
<dbReference type="GO" id="GO:0005295">
    <property type="term" value="F:neutral L-amino acid:sodium symporter activity"/>
    <property type="evidence" value="ECO:0007669"/>
    <property type="project" value="TreeGrafter"/>
</dbReference>
<dbReference type="Proteomes" id="UP000076587">
    <property type="component" value="Unassembled WGS sequence"/>
</dbReference>
<evidence type="ECO:0000256" key="4">
    <source>
        <dbReference type="ARBA" id="ARBA00022989"/>
    </source>
</evidence>
<keyword evidence="3 6" id="KW-0812">Transmembrane</keyword>
<evidence type="ECO:0000256" key="6">
    <source>
        <dbReference type="SAM" id="Phobius"/>
    </source>
</evidence>
<evidence type="ECO:0000313" key="8">
    <source>
        <dbReference type="Proteomes" id="UP000076587"/>
    </source>
</evidence>
<name>A0A167CPP5_9GAMM</name>
<dbReference type="EMBL" id="AUXT01000150">
    <property type="protein sequence ID" value="KZN47914.1"/>
    <property type="molecule type" value="Genomic_DNA"/>
</dbReference>
<dbReference type="PRINTS" id="PR00173">
    <property type="entry name" value="EDTRNSPORT"/>
</dbReference>
<feature type="transmembrane region" description="Helical" evidence="6">
    <location>
        <begin position="71"/>
        <end position="96"/>
    </location>
</feature>
<keyword evidence="2" id="KW-0813">Transport</keyword>
<feature type="transmembrane region" description="Helical" evidence="6">
    <location>
        <begin position="328"/>
        <end position="353"/>
    </location>
</feature>
<keyword evidence="5 6" id="KW-0472">Membrane</keyword>
<dbReference type="GO" id="GO:0032329">
    <property type="term" value="P:serine transport"/>
    <property type="evidence" value="ECO:0007669"/>
    <property type="project" value="TreeGrafter"/>
</dbReference>
<comment type="caution">
    <text evidence="7">The sequence shown here is derived from an EMBL/GenBank/DDBJ whole genome shotgun (WGS) entry which is preliminary data.</text>
</comment>
<dbReference type="InterPro" id="IPR036458">
    <property type="entry name" value="Na:dicarbo_symporter_sf"/>
</dbReference>
<dbReference type="Pfam" id="PF00375">
    <property type="entry name" value="SDF"/>
    <property type="match status" value="1"/>
</dbReference>
<feature type="transmembrane region" description="Helical" evidence="6">
    <location>
        <begin position="305"/>
        <end position="322"/>
    </location>
</feature>
<evidence type="ECO:0000256" key="3">
    <source>
        <dbReference type="ARBA" id="ARBA00022692"/>
    </source>
</evidence>
<dbReference type="RefSeq" id="WP_063376792.1">
    <property type="nucleotide sequence ID" value="NZ_AUXT01000150.1"/>
</dbReference>
<comment type="subcellular location">
    <subcellularLocation>
        <location evidence="1">Membrane</location>
        <topology evidence="1">Multi-pass membrane protein</topology>
    </subcellularLocation>
</comment>
<feature type="transmembrane region" description="Helical" evidence="6">
    <location>
        <begin position="190"/>
        <end position="219"/>
    </location>
</feature>
<dbReference type="GO" id="GO:0005886">
    <property type="term" value="C:plasma membrane"/>
    <property type="evidence" value="ECO:0007669"/>
    <property type="project" value="TreeGrafter"/>
</dbReference>
<dbReference type="PATRIC" id="fig|1365253.3.peg.2061"/>
<sequence>MSLIIKLIAGILGGILAGLYLPVGITELLYTAKVIIGQLISFTIPLIILFFIASGIAGLPKASGHLLGKTVGFAYGSTVIAGTLAVLLVLAATGFFEGSIAYEAAKGAELKGYIQLEIPPIMGVMTALAAAFIFGIGISQLNLVQLKDVVDQGRDVIDALLAKVIIPALPFYIAGVFAEMAVAGTVVDTLSTFGVVLVAAVAMHWLWLTTLFVVTGLMLKRSPIELVKNMLPAYFTAIGTMSSAATIPVSLRASKSNGVSEEVANFSVPLCATIHLSGSTITIVTCAMAVMFLSPTMAVPSLIEMLPFIFMLGVVMIAAPGAPGGAVMSALGLLTSMLGFDESAIALMIALYLAQDSFGTACNVTGDGVIALWVNRFSEKG</sequence>
<evidence type="ECO:0000256" key="5">
    <source>
        <dbReference type="ARBA" id="ARBA00023136"/>
    </source>
</evidence>
<accession>A0A167CPP5</accession>
<dbReference type="SUPFAM" id="SSF118215">
    <property type="entry name" value="Proton glutamate symport protein"/>
    <property type="match status" value="1"/>
</dbReference>
<keyword evidence="4 6" id="KW-1133">Transmembrane helix</keyword>
<feature type="transmembrane region" description="Helical" evidence="6">
    <location>
        <begin position="156"/>
        <end position="178"/>
    </location>
</feature>
<evidence type="ECO:0000313" key="7">
    <source>
        <dbReference type="EMBL" id="KZN47914.1"/>
    </source>
</evidence>
<proteinExistence type="predicted"/>
<feature type="transmembrane region" description="Helical" evidence="6">
    <location>
        <begin position="35"/>
        <end position="59"/>
    </location>
</feature>
<dbReference type="InterPro" id="IPR001991">
    <property type="entry name" value="Na-dicarboxylate_symporter"/>
</dbReference>
<feature type="transmembrane region" description="Helical" evidence="6">
    <location>
        <begin position="7"/>
        <end position="29"/>
    </location>
</feature>
<organism evidence="7 8">
    <name type="scientific">Pseudoalteromonas luteoviolacea NCIMB 1942</name>
    <dbReference type="NCBI Taxonomy" id="1365253"/>
    <lineage>
        <taxon>Bacteria</taxon>
        <taxon>Pseudomonadati</taxon>
        <taxon>Pseudomonadota</taxon>
        <taxon>Gammaproteobacteria</taxon>
        <taxon>Alteromonadales</taxon>
        <taxon>Pseudoalteromonadaceae</taxon>
        <taxon>Pseudoalteromonas</taxon>
    </lineage>
</organism>
<feature type="transmembrane region" description="Helical" evidence="6">
    <location>
        <begin position="231"/>
        <end position="251"/>
    </location>
</feature>
<evidence type="ECO:0000256" key="1">
    <source>
        <dbReference type="ARBA" id="ARBA00004141"/>
    </source>
</evidence>
<evidence type="ECO:0000256" key="2">
    <source>
        <dbReference type="ARBA" id="ARBA00022448"/>
    </source>
</evidence>
<dbReference type="OrthoDB" id="9768885at2"/>
<dbReference type="AlphaFoldDB" id="A0A167CPP5"/>
<feature type="transmembrane region" description="Helical" evidence="6">
    <location>
        <begin position="266"/>
        <end position="293"/>
    </location>
</feature>
<dbReference type="PANTHER" id="PTHR42865">
    <property type="entry name" value="PROTON/GLUTAMATE-ASPARTATE SYMPORTER"/>
    <property type="match status" value="1"/>
</dbReference>
<reference evidence="7 8" key="1">
    <citation type="submission" date="2013-07" db="EMBL/GenBank/DDBJ databases">
        <title>Comparative Genomic and Metabolomic Analysis of Twelve Strains of Pseudoalteromonas luteoviolacea.</title>
        <authorList>
            <person name="Vynne N.G."/>
            <person name="Mansson M."/>
            <person name="Gram L."/>
        </authorList>
    </citation>
    <scope>NUCLEOTIDE SEQUENCE [LARGE SCALE GENOMIC DNA]</scope>
    <source>
        <strain evidence="7 8">NCIMB 1942</strain>
    </source>
</reference>
<dbReference type="Gene3D" id="1.10.3860.10">
    <property type="entry name" value="Sodium:dicarboxylate symporter"/>
    <property type="match status" value="1"/>
</dbReference>
<dbReference type="PANTHER" id="PTHR42865:SF8">
    <property type="entry name" value="SERINE_THREONINE TRANSPORTER SSTT"/>
    <property type="match status" value="1"/>
</dbReference>
<feature type="transmembrane region" description="Helical" evidence="6">
    <location>
        <begin position="121"/>
        <end position="144"/>
    </location>
</feature>
<protein>
    <submittedName>
        <fullName evidence="7">Sodium:glutamate symporter</fullName>
    </submittedName>
</protein>